<keyword evidence="3" id="KW-1185">Reference proteome</keyword>
<protein>
    <submittedName>
        <fullName evidence="2">Uncharacterized protein</fullName>
    </submittedName>
</protein>
<accession>A0ABU8C1X1</accession>
<feature type="transmembrane region" description="Helical" evidence="1">
    <location>
        <begin position="79"/>
        <end position="101"/>
    </location>
</feature>
<evidence type="ECO:0000313" key="3">
    <source>
        <dbReference type="Proteomes" id="UP001375382"/>
    </source>
</evidence>
<feature type="transmembrane region" description="Helical" evidence="1">
    <location>
        <begin position="40"/>
        <end position="59"/>
    </location>
</feature>
<reference evidence="2 3" key="1">
    <citation type="journal article" date="2023" name="Ecotoxicol. Environ. Saf.">
        <title>Mercury remediation potential of mercury-resistant strain Rheinheimera metallidurans sp. nov. isolated from a municipal waste dumping site.</title>
        <authorList>
            <person name="Yadav V."/>
            <person name="Manjhi A."/>
            <person name="Vadakedath N."/>
        </authorList>
    </citation>
    <scope>NUCLEOTIDE SEQUENCE [LARGE SCALE GENOMIC DNA]</scope>
    <source>
        <strain evidence="2 3">E-49</strain>
    </source>
</reference>
<dbReference type="EMBL" id="JALAAR010000001">
    <property type="protein sequence ID" value="MEH8015653.1"/>
    <property type="molecule type" value="Genomic_DNA"/>
</dbReference>
<evidence type="ECO:0000313" key="2">
    <source>
        <dbReference type="EMBL" id="MEH8015653.1"/>
    </source>
</evidence>
<keyword evidence="1" id="KW-0812">Transmembrane</keyword>
<keyword evidence="1" id="KW-0472">Membrane</keyword>
<keyword evidence="1" id="KW-1133">Transmembrane helix</keyword>
<proteinExistence type="predicted"/>
<gene>
    <name evidence="2" type="ORF">MN202_00275</name>
</gene>
<name>A0ABU8C1X1_9GAMM</name>
<evidence type="ECO:0000256" key="1">
    <source>
        <dbReference type="SAM" id="Phobius"/>
    </source>
</evidence>
<sequence length="350" mass="40359">MAWNFWKAYKIVKLDAQVEKYSKTENNGKTIESNPFEFSFYDKFTILITFFIGVILIFFGNEGEVYLKKYIVDQTTIKYVLLIARELGVTAVVASIVGFTIEKFLKKRQFEASEQFREQLGKNVLSAVFKRFIPDTLYEEIKDSVLESTILKKDSVMTYEISFPQDVDLNDVKADLRKELVKVKITSEHVISNQGYTKRKFKVRYGVSCDLDKILADRVKIDYGQIGEIPMSDKELSDFTKKLDGNSGVGFEKEIELGPQDEIKVLFRSHTFRRKNDSEIWTTTTPADGMKLKIIAPQSIEIYGRGLHTKPVKKEICIHNENAFTFNINAGVYPHQGFAFWWRENAGHSQ</sequence>
<dbReference type="RefSeq" id="WP_335734077.1">
    <property type="nucleotide sequence ID" value="NZ_JALAAR010000001.1"/>
</dbReference>
<dbReference type="Proteomes" id="UP001375382">
    <property type="component" value="Unassembled WGS sequence"/>
</dbReference>
<comment type="caution">
    <text evidence="2">The sequence shown here is derived from an EMBL/GenBank/DDBJ whole genome shotgun (WGS) entry which is preliminary data.</text>
</comment>
<organism evidence="2 3">
    <name type="scientific">Rheinheimera muenzenbergensis</name>
    <dbReference type="NCBI Taxonomy" id="1193628"/>
    <lineage>
        <taxon>Bacteria</taxon>
        <taxon>Pseudomonadati</taxon>
        <taxon>Pseudomonadota</taxon>
        <taxon>Gammaproteobacteria</taxon>
        <taxon>Chromatiales</taxon>
        <taxon>Chromatiaceae</taxon>
        <taxon>Rheinheimera</taxon>
    </lineage>
</organism>